<evidence type="ECO:0000313" key="1">
    <source>
        <dbReference type="EMBL" id="KAK3725684.1"/>
    </source>
</evidence>
<dbReference type="AlphaFoldDB" id="A0AAE0XYY2"/>
<comment type="caution">
    <text evidence="1">The sequence shown here is derived from an EMBL/GenBank/DDBJ whole genome shotgun (WGS) entry which is preliminary data.</text>
</comment>
<dbReference type="Proteomes" id="UP001283361">
    <property type="component" value="Unassembled WGS sequence"/>
</dbReference>
<organism evidence="1 2">
    <name type="scientific">Elysia crispata</name>
    <name type="common">lettuce slug</name>
    <dbReference type="NCBI Taxonomy" id="231223"/>
    <lineage>
        <taxon>Eukaryota</taxon>
        <taxon>Metazoa</taxon>
        <taxon>Spiralia</taxon>
        <taxon>Lophotrochozoa</taxon>
        <taxon>Mollusca</taxon>
        <taxon>Gastropoda</taxon>
        <taxon>Heterobranchia</taxon>
        <taxon>Euthyneura</taxon>
        <taxon>Panpulmonata</taxon>
        <taxon>Sacoglossa</taxon>
        <taxon>Placobranchoidea</taxon>
        <taxon>Plakobranchidae</taxon>
        <taxon>Elysia</taxon>
    </lineage>
</organism>
<sequence>MRGVAYGVRTSALTEAFGGSKLHTNGRSILSFAMSDGKRVEGGGSISLKSVVRATSAGQSSPLFRAVRACKAENPKPPY</sequence>
<accession>A0AAE0XYY2</accession>
<protein>
    <submittedName>
        <fullName evidence="1">Uncharacterized protein</fullName>
    </submittedName>
</protein>
<proteinExistence type="predicted"/>
<reference evidence="1" key="1">
    <citation type="journal article" date="2023" name="G3 (Bethesda)">
        <title>A reference genome for the long-term kleptoplast-retaining sea slug Elysia crispata morphotype clarki.</title>
        <authorList>
            <person name="Eastman K.E."/>
            <person name="Pendleton A.L."/>
            <person name="Shaikh M.A."/>
            <person name="Suttiyut T."/>
            <person name="Ogas R."/>
            <person name="Tomko P."/>
            <person name="Gavelis G."/>
            <person name="Widhalm J.R."/>
            <person name="Wisecaver J.H."/>
        </authorList>
    </citation>
    <scope>NUCLEOTIDE SEQUENCE</scope>
    <source>
        <strain evidence="1">ECLA1</strain>
    </source>
</reference>
<name>A0AAE0XYY2_9GAST</name>
<keyword evidence="2" id="KW-1185">Reference proteome</keyword>
<evidence type="ECO:0000313" key="2">
    <source>
        <dbReference type="Proteomes" id="UP001283361"/>
    </source>
</evidence>
<dbReference type="EMBL" id="JAWDGP010007329">
    <property type="protein sequence ID" value="KAK3725684.1"/>
    <property type="molecule type" value="Genomic_DNA"/>
</dbReference>
<gene>
    <name evidence="1" type="ORF">RRG08_043101</name>
</gene>